<feature type="domain" description="HTH araC/xylS-type" evidence="4">
    <location>
        <begin position="159"/>
        <end position="258"/>
    </location>
</feature>
<dbReference type="PROSITE" id="PS01124">
    <property type="entry name" value="HTH_ARAC_FAMILY_2"/>
    <property type="match status" value="1"/>
</dbReference>
<proteinExistence type="predicted"/>
<dbReference type="RefSeq" id="WP_173160557.1">
    <property type="nucleotide sequence ID" value="NZ_AP022871.1"/>
</dbReference>
<dbReference type="SUPFAM" id="SSF46689">
    <property type="entry name" value="Homeodomain-like"/>
    <property type="match status" value="1"/>
</dbReference>
<accession>A0A6F8YRU6</accession>
<keyword evidence="2" id="KW-0238">DNA-binding</keyword>
<evidence type="ECO:0000259" key="4">
    <source>
        <dbReference type="PROSITE" id="PS01124"/>
    </source>
</evidence>
<dbReference type="Pfam" id="PF12833">
    <property type="entry name" value="HTH_18"/>
    <property type="match status" value="1"/>
</dbReference>
<dbReference type="PANTHER" id="PTHR46796:SF15">
    <property type="entry name" value="BLL1074 PROTEIN"/>
    <property type="match status" value="1"/>
</dbReference>
<keyword evidence="6" id="KW-1185">Reference proteome</keyword>
<sequence>MTLTFTRGRPHPRLRSRVGGYAGYEERADGVLHRRELPGSRVVLVVGWGDPLDVTHPRADDGAAARAASFVSGLFDTYAQTTLTGVGRGVQLTLDPLDAGRLFGLPVGELTNRAVPLDALSGGWADLPERLAASPDWPSRFALLDEVLTARLAGSPPPDPRVAWAWRHLLGAHGGVVIGELAAELGWSRRHLAATFRREIGLTPKTAARVLRFERAFSTVAPGGWAEVAAACGYYDQAHLIRDFREFTGATPGHIRPIAAGRAGAD</sequence>
<dbReference type="InterPro" id="IPR009057">
    <property type="entry name" value="Homeodomain-like_sf"/>
</dbReference>
<dbReference type="SMART" id="SM00342">
    <property type="entry name" value="HTH_ARAC"/>
    <property type="match status" value="1"/>
</dbReference>
<keyword evidence="1" id="KW-0805">Transcription regulation</keyword>
<dbReference type="InterPro" id="IPR050204">
    <property type="entry name" value="AraC_XylS_family_regulators"/>
</dbReference>
<evidence type="ECO:0000256" key="3">
    <source>
        <dbReference type="ARBA" id="ARBA00023163"/>
    </source>
</evidence>
<evidence type="ECO:0000313" key="5">
    <source>
        <dbReference type="EMBL" id="BCB88905.1"/>
    </source>
</evidence>
<dbReference type="KEGG" id="psuu:Psuf_062180"/>
<evidence type="ECO:0000256" key="1">
    <source>
        <dbReference type="ARBA" id="ARBA00023015"/>
    </source>
</evidence>
<dbReference type="GO" id="GO:0003700">
    <property type="term" value="F:DNA-binding transcription factor activity"/>
    <property type="evidence" value="ECO:0007669"/>
    <property type="project" value="InterPro"/>
</dbReference>
<reference evidence="5 6" key="1">
    <citation type="submission" date="2020-03" db="EMBL/GenBank/DDBJ databases">
        <title>Whole genome shotgun sequence of Phytohabitans suffuscus NBRC 105367.</title>
        <authorList>
            <person name="Komaki H."/>
            <person name="Tamura T."/>
        </authorList>
    </citation>
    <scope>NUCLEOTIDE SEQUENCE [LARGE SCALE GENOMIC DNA]</scope>
    <source>
        <strain evidence="5 6">NBRC 105367</strain>
    </source>
</reference>
<gene>
    <name evidence="5" type="ORF">Psuf_062180</name>
</gene>
<dbReference type="Gene3D" id="1.10.10.60">
    <property type="entry name" value="Homeodomain-like"/>
    <property type="match status" value="1"/>
</dbReference>
<dbReference type="PANTHER" id="PTHR46796">
    <property type="entry name" value="HTH-TYPE TRANSCRIPTIONAL ACTIVATOR RHAS-RELATED"/>
    <property type="match status" value="1"/>
</dbReference>
<dbReference type="GO" id="GO:0043565">
    <property type="term" value="F:sequence-specific DNA binding"/>
    <property type="evidence" value="ECO:0007669"/>
    <property type="project" value="InterPro"/>
</dbReference>
<keyword evidence="3" id="KW-0804">Transcription</keyword>
<evidence type="ECO:0000313" key="6">
    <source>
        <dbReference type="Proteomes" id="UP000503011"/>
    </source>
</evidence>
<organism evidence="5 6">
    <name type="scientific">Phytohabitans suffuscus</name>
    <dbReference type="NCBI Taxonomy" id="624315"/>
    <lineage>
        <taxon>Bacteria</taxon>
        <taxon>Bacillati</taxon>
        <taxon>Actinomycetota</taxon>
        <taxon>Actinomycetes</taxon>
        <taxon>Micromonosporales</taxon>
        <taxon>Micromonosporaceae</taxon>
    </lineage>
</organism>
<dbReference type="InterPro" id="IPR018060">
    <property type="entry name" value="HTH_AraC"/>
</dbReference>
<dbReference type="AlphaFoldDB" id="A0A6F8YRU6"/>
<evidence type="ECO:0000256" key="2">
    <source>
        <dbReference type="ARBA" id="ARBA00023125"/>
    </source>
</evidence>
<name>A0A6F8YRU6_9ACTN</name>
<dbReference type="Proteomes" id="UP000503011">
    <property type="component" value="Chromosome"/>
</dbReference>
<protein>
    <submittedName>
        <fullName evidence="5">AraC family transcriptional regulator</fullName>
    </submittedName>
</protein>
<reference evidence="5 6" key="2">
    <citation type="submission" date="2020-03" db="EMBL/GenBank/DDBJ databases">
        <authorList>
            <person name="Ichikawa N."/>
            <person name="Kimura A."/>
            <person name="Kitahashi Y."/>
            <person name="Uohara A."/>
        </authorList>
    </citation>
    <scope>NUCLEOTIDE SEQUENCE [LARGE SCALE GENOMIC DNA]</scope>
    <source>
        <strain evidence="5 6">NBRC 105367</strain>
    </source>
</reference>
<dbReference type="EMBL" id="AP022871">
    <property type="protein sequence ID" value="BCB88905.1"/>
    <property type="molecule type" value="Genomic_DNA"/>
</dbReference>